<gene>
    <name evidence="5" type="ORF">AL072_25830</name>
</gene>
<evidence type="ECO:0000256" key="2">
    <source>
        <dbReference type="ARBA" id="ARBA00023125"/>
    </source>
</evidence>
<evidence type="ECO:0000313" key="6">
    <source>
        <dbReference type="Proteomes" id="UP000069935"/>
    </source>
</evidence>
<dbReference type="CDD" id="cd07377">
    <property type="entry name" value="WHTH_GntR"/>
    <property type="match status" value="1"/>
</dbReference>
<reference evidence="6" key="1">
    <citation type="submission" date="2015-08" db="EMBL/GenBank/DDBJ databases">
        <title>Complete Genome Sequence of Azospirillum thiophilum BV-S.</title>
        <authorList>
            <person name="Fomenkov A."/>
            <person name="Vincze T."/>
            <person name="Grabovich M."/>
            <person name="Dubinina G."/>
            <person name="Orlova M."/>
            <person name="Belousova E."/>
            <person name="Roberts R.J."/>
        </authorList>
    </citation>
    <scope>NUCLEOTIDE SEQUENCE [LARGE SCALE GENOMIC DNA]</scope>
    <source>
        <strain evidence="6">BV-S</strain>
    </source>
</reference>
<accession>A0AAC8ZVT5</accession>
<dbReference type="InterPro" id="IPR036390">
    <property type="entry name" value="WH_DNA-bd_sf"/>
</dbReference>
<name>A0AAC8ZVT5_9PROT</name>
<dbReference type="InterPro" id="IPR011663">
    <property type="entry name" value="UTRA"/>
</dbReference>
<dbReference type="Pfam" id="PF07702">
    <property type="entry name" value="UTRA"/>
    <property type="match status" value="1"/>
</dbReference>
<dbReference type="GO" id="GO:0003700">
    <property type="term" value="F:DNA-binding transcription factor activity"/>
    <property type="evidence" value="ECO:0007669"/>
    <property type="project" value="InterPro"/>
</dbReference>
<dbReference type="GO" id="GO:0003677">
    <property type="term" value="F:DNA binding"/>
    <property type="evidence" value="ECO:0007669"/>
    <property type="project" value="UniProtKB-KW"/>
</dbReference>
<dbReference type="SMART" id="SM00345">
    <property type="entry name" value="HTH_GNTR"/>
    <property type="match status" value="1"/>
</dbReference>
<dbReference type="InterPro" id="IPR036388">
    <property type="entry name" value="WH-like_DNA-bd_sf"/>
</dbReference>
<evidence type="ECO:0000259" key="4">
    <source>
        <dbReference type="PROSITE" id="PS50949"/>
    </source>
</evidence>
<keyword evidence="2" id="KW-0238">DNA-binding</keyword>
<protein>
    <recommendedName>
        <fullName evidence="4">HTH gntR-type domain-containing protein</fullName>
    </recommendedName>
</protein>
<keyword evidence="3" id="KW-0804">Transcription</keyword>
<evidence type="ECO:0000256" key="1">
    <source>
        <dbReference type="ARBA" id="ARBA00023015"/>
    </source>
</evidence>
<dbReference type="Gene3D" id="1.10.10.10">
    <property type="entry name" value="Winged helix-like DNA-binding domain superfamily/Winged helix DNA-binding domain"/>
    <property type="match status" value="1"/>
</dbReference>
<sequence length="244" mass="26818">MSTDGSRPLYKEVKLAITRILSAGEVGGGDAIPTEKQLSERFGVSVGTIRKAIDELVAERVLIRQQGRGTFLAPLSPERMLNYFWHIVRKDGTREVPIVQTLGFQGVPADAETAARLGIPPGAGIFRIRNLLLLGGEPVIIDDIRIAQAMFPGLTEADFVSRDTTVYGLYQSRFNVSVLKAFDRLSAVAADPASAKQLGVALSTPLLQIDRIALTFEDRPVESRRSLLLTDRYEYHNALTSEEH</sequence>
<dbReference type="PANTHER" id="PTHR44846">
    <property type="entry name" value="MANNOSYL-D-GLYCERATE TRANSPORT/METABOLISM SYSTEM REPRESSOR MNGR-RELATED"/>
    <property type="match status" value="1"/>
</dbReference>
<dbReference type="EMBL" id="CP012404">
    <property type="protein sequence ID" value="ALG74483.1"/>
    <property type="molecule type" value="Genomic_DNA"/>
</dbReference>
<dbReference type="GO" id="GO:0045892">
    <property type="term" value="P:negative regulation of DNA-templated transcription"/>
    <property type="evidence" value="ECO:0007669"/>
    <property type="project" value="TreeGrafter"/>
</dbReference>
<dbReference type="PROSITE" id="PS50949">
    <property type="entry name" value="HTH_GNTR"/>
    <property type="match status" value="1"/>
</dbReference>
<dbReference type="SUPFAM" id="SSF46785">
    <property type="entry name" value="Winged helix' DNA-binding domain"/>
    <property type="match status" value="1"/>
</dbReference>
<dbReference type="Gene3D" id="3.40.1410.10">
    <property type="entry name" value="Chorismate lyase-like"/>
    <property type="match status" value="1"/>
</dbReference>
<dbReference type="KEGG" id="ati:AL072_25830"/>
<keyword evidence="1" id="KW-0805">Transcription regulation</keyword>
<keyword evidence="6" id="KW-1185">Reference proteome</keyword>
<evidence type="ECO:0000256" key="3">
    <source>
        <dbReference type="ARBA" id="ARBA00023163"/>
    </source>
</evidence>
<dbReference type="SUPFAM" id="SSF64288">
    <property type="entry name" value="Chorismate lyase-like"/>
    <property type="match status" value="1"/>
</dbReference>
<dbReference type="PANTHER" id="PTHR44846:SF1">
    <property type="entry name" value="MANNOSYL-D-GLYCERATE TRANSPORT_METABOLISM SYSTEM REPRESSOR MNGR-RELATED"/>
    <property type="match status" value="1"/>
</dbReference>
<dbReference type="Pfam" id="PF00392">
    <property type="entry name" value="GntR"/>
    <property type="match status" value="1"/>
</dbReference>
<dbReference type="InterPro" id="IPR028978">
    <property type="entry name" value="Chorismate_lyase_/UTRA_dom_sf"/>
</dbReference>
<dbReference type="SMART" id="SM00866">
    <property type="entry name" value="UTRA"/>
    <property type="match status" value="1"/>
</dbReference>
<dbReference type="InterPro" id="IPR050679">
    <property type="entry name" value="Bact_HTH_transcr_reg"/>
</dbReference>
<dbReference type="Proteomes" id="UP000069935">
    <property type="component" value="Chromosome 4"/>
</dbReference>
<dbReference type="InterPro" id="IPR000524">
    <property type="entry name" value="Tscrpt_reg_HTH_GntR"/>
</dbReference>
<proteinExistence type="predicted"/>
<organism evidence="5 6">
    <name type="scientific">Azospirillum thiophilum</name>
    <dbReference type="NCBI Taxonomy" id="528244"/>
    <lineage>
        <taxon>Bacteria</taxon>
        <taxon>Pseudomonadati</taxon>
        <taxon>Pseudomonadota</taxon>
        <taxon>Alphaproteobacteria</taxon>
        <taxon>Rhodospirillales</taxon>
        <taxon>Azospirillaceae</taxon>
        <taxon>Azospirillum</taxon>
    </lineage>
</organism>
<feature type="domain" description="HTH gntR-type" evidence="4">
    <location>
        <begin position="7"/>
        <end position="75"/>
    </location>
</feature>
<evidence type="ECO:0000313" key="5">
    <source>
        <dbReference type="EMBL" id="ALG74483.1"/>
    </source>
</evidence>
<reference evidence="5 6" key="2">
    <citation type="journal article" date="2016" name="Genome Announc.">
        <title>Complete Genome Sequence of a Strain of Azospirillum thiophilum Isolated from a Sulfide Spring.</title>
        <authorList>
            <person name="Fomenkov A."/>
            <person name="Vincze T."/>
            <person name="Grabovich M."/>
            <person name="Anton B.P."/>
            <person name="Dubinina G."/>
            <person name="Orlova M."/>
            <person name="Belousova E."/>
            <person name="Roberts R.J."/>
        </authorList>
    </citation>
    <scope>NUCLEOTIDE SEQUENCE [LARGE SCALE GENOMIC DNA]</scope>
    <source>
        <strain evidence="5 6">BV-S</strain>
    </source>
</reference>
<dbReference type="AlphaFoldDB" id="A0AAC8ZVT5"/>